<name>A0ABV3Q3L7_9BACL</name>
<dbReference type="EMBL" id="JBFMIA010000005">
    <property type="protein sequence ID" value="MEW9501864.1"/>
    <property type="molecule type" value="Genomic_DNA"/>
</dbReference>
<evidence type="ECO:0000313" key="1">
    <source>
        <dbReference type="EMBL" id="MEW9501864.1"/>
    </source>
</evidence>
<gene>
    <name evidence="1" type="ORF">AB1471_08625</name>
</gene>
<reference evidence="1 2" key="1">
    <citation type="journal article" date="1979" name="Int. J. Syst. Evol. Microbiol.">
        <title>Bacillus globisporus subsp. marinus subsp. nov.</title>
        <authorList>
            <person name="Liu H."/>
        </authorList>
    </citation>
    <scope>NUCLEOTIDE SEQUENCE [LARGE SCALE GENOMIC DNA]</scope>
    <source>
        <strain evidence="1 2">DSM 1297</strain>
    </source>
</reference>
<evidence type="ECO:0000313" key="2">
    <source>
        <dbReference type="Proteomes" id="UP001556040"/>
    </source>
</evidence>
<dbReference type="Proteomes" id="UP001556040">
    <property type="component" value="Unassembled WGS sequence"/>
</dbReference>
<dbReference type="Pfam" id="PF14179">
    <property type="entry name" value="YppG"/>
    <property type="match status" value="1"/>
</dbReference>
<accession>A0ABV3Q3L7</accession>
<keyword evidence="2" id="KW-1185">Reference proteome</keyword>
<organism evidence="1 2">
    <name type="scientific">Jeotgalibacillus marinus</name>
    <dbReference type="NCBI Taxonomy" id="86667"/>
    <lineage>
        <taxon>Bacteria</taxon>
        <taxon>Bacillati</taxon>
        <taxon>Bacillota</taxon>
        <taxon>Bacilli</taxon>
        <taxon>Bacillales</taxon>
        <taxon>Caryophanaceae</taxon>
        <taxon>Jeotgalibacillus</taxon>
    </lineage>
</organism>
<sequence length="176" mass="19363">MYSPHYVCYPNHRPFEQVMPIHPYYPPRNVNHMQQQFSPSPHWMNPPGNGSIPVDYPMEGAIPVNPLVNGSIPVDQPMEGAIPVNSPVNGSIPVDQPMEGSIPVNLHGRPGVNPYKVQSGFQGQQENQHASWLDVFKTEKGQVDVNKVMSTAGQMMSTAQQFGSLVKGIGSFFPKA</sequence>
<proteinExistence type="predicted"/>
<comment type="caution">
    <text evidence="1">The sequence shown here is derived from an EMBL/GenBank/DDBJ whole genome shotgun (WGS) entry which is preliminary data.</text>
</comment>
<protein>
    <submittedName>
        <fullName evidence="1">YppG family protein</fullName>
    </submittedName>
</protein>
<dbReference type="InterPro" id="IPR025555">
    <property type="entry name" value="YppG"/>
</dbReference>
<dbReference type="RefSeq" id="WP_367779346.1">
    <property type="nucleotide sequence ID" value="NZ_JBFMIA010000005.1"/>
</dbReference>